<dbReference type="InterPro" id="IPR006664">
    <property type="entry name" value="OMP_bac"/>
</dbReference>
<proteinExistence type="predicted"/>
<evidence type="ECO:0000256" key="4">
    <source>
        <dbReference type="PROSITE-ProRule" id="PRU00473"/>
    </source>
</evidence>
<comment type="caution">
    <text evidence="6">The sequence shown here is derived from an EMBL/GenBank/DDBJ whole genome shotgun (WGS) entry which is preliminary data.</text>
</comment>
<reference evidence="6 7" key="1">
    <citation type="submission" date="2018-08" db="EMBL/GenBank/DDBJ databases">
        <title>Henriciella mobilis sp. nov., isolated from seawater.</title>
        <authorList>
            <person name="Cheng H."/>
            <person name="Wu Y.-H."/>
            <person name="Xu X.-W."/>
            <person name="Guo L.-L."/>
        </authorList>
    </citation>
    <scope>NUCLEOTIDE SEQUENCE [LARGE SCALE GENOMIC DNA]</scope>
    <source>
        <strain evidence="6 7">CCUG66934</strain>
    </source>
</reference>
<keyword evidence="7" id="KW-1185">Reference proteome</keyword>
<accession>A0A399R0R9</accession>
<evidence type="ECO:0000256" key="3">
    <source>
        <dbReference type="ARBA" id="ARBA00023237"/>
    </source>
</evidence>
<sequence>MIGAAAAAFVLTACEGTGLSTNQAYGAGGGALAGAALGTLAGGDDGRNAAIGAAVGALAGGAVGTYMDRQERALRERTANSQIQVERQGDQIALTMPSNSSVNFAVNSAELQSSAYGPLNEIAGVLQEYPSTRVDVVGHASADGPDDYNMRLSEQRANTVANYFVSRGVEAVRISAYGRGETQPIASNDTQAGRAANRRVEVLLTPVTTS</sequence>
<dbReference type="Gene3D" id="3.30.1330.60">
    <property type="entry name" value="OmpA-like domain"/>
    <property type="match status" value="1"/>
</dbReference>
<keyword evidence="3" id="KW-0998">Cell outer membrane</keyword>
<evidence type="ECO:0000313" key="6">
    <source>
        <dbReference type="EMBL" id="RIJ24768.1"/>
    </source>
</evidence>
<dbReference type="InterPro" id="IPR036737">
    <property type="entry name" value="OmpA-like_sf"/>
</dbReference>
<evidence type="ECO:0000256" key="1">
    <source>
        <dbReference type="ARBA" id="ARBA00004442"/>
    </source>
</evidence>
<dbReference type="InterPro" id="IPR039567">
    <property type="entry name" value="Gly-zipper"/>
</dbReference>
<dbReference type="Proteomes" id="UP000265431">
    <property type="component" value="Unassembled WGS sequence"/>
</dbReference>
<dbReference type="PROSITE" id="PS51123">
    <property type="entry name" value="OMPA_2"/>
    <property type="match status" value="1"/>
</dbReference>
<dbReference type="PRINTS" id="PR01021">
    <property type="entry name" value="OMPADOMAIN"/>
</dbReference>
<organism evidence="6 7">
    <name type="scientific">Henriciella barbarensis</name>
    <dbReference type="NCBI Taxonomy" id="86342"/>
    <lineage>
        <taxon>Bacteria</taxon>
        <taxon>Pseudomonadati</taxon>
        <taxon>Pseudomonadota</taxon>
        <taxon>Alphaproteobacteria</taxon>
        <taxon>Hyphomonadales</taxon>
        <taxon>Hyphomonadaceae</taxon>
        <taxon>Henriciella</taxon>
    </lineage>
</organism>
<comment type="subcellular location">
    <subcellularLocation>
        <location evidence="1">Cell outer membrane</location>
    </subcellularLocation>
</comment>
<dbReference type="PANTHER" id="PTHR30329">
    <property type="entry name" value="STATOR ELEMENT OF FLAGELLAR MOTOR COMPLEX"/>
    <property type="match status" value="1"/>
</dbReference>
<evidence type="ECO:0000259" key="5">
    <source>
        <dbReference type="PROSITE" id="PS51123"/>
    </source>
</evidence>
<name>A0A399R0R9_9PROT</name>
<feature type="domain" description="OmpA-like" evidence="5">
    <location>
        <begin position="91"/>
        <end position="208"/>
    </location>
</feature>
<gene>
    <name evidence="6" type="ORF">D1224_09135</name>
</gene>
<evidence type="ECO:0000313" key="7">
    <source>
        <dbReference type="Proteomes" id="UP000265431"/>
    </source>
</evidence>
<dbReference type="AlphaFoldDB" id="A0A399R0R9"/>
<dbReference type="EMBL" id="QWGB01000005">
    <property type="protein sequence ID" value="RIJ24768.1"/>
    <property type="molecule type" value="Genomic_DNA"/>
</dbReference>
<dbReference type="Pfam" id="PF13488">
    <property type="entry name" value="Gly-zipper_Omp"/>
    <property type="match status" value="1"/>
</dbReference>
<keyword evidence="2 4" id="KW-0472">Membrane</keyword>
<dbReference type="OrthoDB" id="9782229at2"/>
<dbReference type="CDD" id="cd07185">
    <property type="entry name" value="OmpA_C-like"/>
    <property type="match status" value="1"/>
</dbReference>
<dbReference type="SUPFAM" id="SSF103088">
    <property type="entry name" value="OmpA-like"/>
    <property type="match status" value="1"/>
</dbReference>
<dbReference type="PANTHER" id="PTHR30329:SF21">
    <property type="entry name" value="LIPOPROTEIN YIAD-RELATED"/>
    <property type="match status" value="1"/>
</dbReference>
<dbReference type="Pfam" id="PF00691">
    <property type="entry name" value="OmpA"/>
    <property type="match status" value="1"/>
</dbReference>
<protein>
    <submittedName>
        <fullName evidence="6">OmpA family protein</fullName>
    </submittedName>
</protein>
<evidence type="ECO:0000256" key="2">
    <source>
        <dbReference type="ARBA" id="ARBA00023136"/>
    </source>
</evidence>
<dbReference type="InterPro" id="IPR050330">
    <property type="entry name" value="Bact_OuterMem_StrucFunc"/>
</dbReference>
<dbReference type="GO" id="GO:0009279">
    <property type="term" value="C:cell outer membrane"/>
    <property type="evidence" value="ECO:0007669"/>
    <property type="project" value="UniProtKB-SubCell"/>
</dbReference>
<dbReference type="InterPro" id="IPR006665">
    <property type="entry name" value="OmpA-like"/>
</dbReference>